<evidence type="ECO:0000313" key="12">
    <source>
        <dbReference type="EMBL" id="GAA2121195.1"/>
    </source>
</evidence>
<dbReference type="InterPro" id="IPR003439">
    <property type="entry name" value="ABC_transporter-like_ATP-bd"/>
</dbReference>
<feature type="compositionally biased region" description="Polar residues" evidence="10">
    <location>
        <begin position="1"/>
        <end position="15"/>
    </location>
</feature>
<evidence type="ECO:0000256" key="7">
    <source>
        <dbReference type="ARBA" id="ARBA00023004"/>
    </source>
</evidence>
<evidence type="ECO:0000256" key="8">
    <source>
        <dbReference type="ARBA" id="ARBA00023065"/>
    </source>
</evidence>
<keyword evidence="7" id="KW-0408">Iron</keyword>
<evidence type="ECO:0000256" key="10">
    <source>
        <dbReference type="SAM" id="MobiDB-lite"/>
    </source>
</evidence>
<dbReference type="Proteomes" id="UP001500575">
    <property type="component" value="Unassembled WGS sequence"/>
</dbReference>
<evidence type="ECO:0000259" key="11">
    <source>
        <dbReference type="PROSITE" id="PS50893"/>
    </source>
</evidence>
<keyword evidence="4" id="KW-0410">Iron transport</keyword>
<accession>A0ABP5JQ96</accession>
<dbReference type="GO" id="GO:0005524">
    <property type="term" value="F:ATP binding"/>
    <property type="evidence" value="ECO:0007669"/>
    <property type="project" value="UniProtKB-KW"/>
</dbReference>
<evidence type="ECO:0000256" key="5">
    <source>
        <dbReference type="ARBA" id="ARBA00022741"/>
    </source>
</evidence>
<dbReference type="SMART" id="SM00382">
    <property type="entry name" value="AAA"/>
    <property type="match status" value="1"/>
</dbReference>
<keyword evidence="8" id="KW-0406">Ion transport</keyword>
<dbReference type="PANTHER" id="PTHR42771:SF2">
    <property type="entry name" value="IRON(3+)-HYDROXAMATE IMPORT ATP-BINDING PROTEIN FHUC"/>
    <property type="match status" value="1"/>
</dbReference>
<name>A0ABP5JQ96_9ACTN</name>
<comment type="subcellular location">
    <subcellularLocation>
        <location evidence="1">Cell membrane</location>
        <topology evidence="1">Peripheral membrane protein</topology>
    </subcellularLocation>
</comment>
<dbReference type="InterPro" id="IPR027417">
    <property type="entry name" value="P-loop_NTPase"/>
</dbReference>
<protein>
    <submittedName>
        <fullName evidence="12">ABC transporter ATP-binding protein</fullName>
    </submittedName>
</protein>
<gene>
    <name evidence="12" type="ORF">GCM10009843_15240</name>
</gene>
<keyword evidence="13" id="KW-1185">Reference proteome</keyword>
<keyword evidence="6 12" id="KW-0067">ATP-binding</keyword>
<dbReference type="CDD" id="cd03214">
    <property type="entry name" value="ABC_Iron-Siderophores_B12_Hemin"/>
    <property type="match status" value="1"/>
</dbReference>
<organism evidence="12 13">
    <name type="scientific">Nocardioides bigeumensis</name>
    <dbReference type="NCBI Taxonomy" id="433657"/>
    <lineage>
        <taxon>Bacteria</taxon>
        <taxon>Bacillati</taxon>
        <taxon>Actinomycetota</taxon>
        <taxon>Actinomycetes</taxon>
        <taxon>Propionibacteriales</taxon>
        <taxon>Nocardioidaceae</taxon>
        <taxon>Nocardioides</taxon>
    </lineage>
</organism>
<dbReference type="SUPFAM" id="SSF52540">
    <property type="entry name" value="P-loop containing nucleoside triphosphate hydrolases"/>
    <property type="match status" value="1"/>
</dbReference>
<proteinExistence type="predicted"/>
<keyword evidence="2" id="KW-0813">Transport</keyword>
<dbReference type="InterPro" id="IPR051535">
    <property type="entry name" value="Siderophore_ABC-ATPase"/>
</dbReference>
<dbReference type="PANTHER" id="PTHR42771">
    <property type="entry name" value="IRON(3+)-HYDROXAMATE IMPORT ATP-BINDING PROTEIN FHUC"/>
    <property type="match status" value="1"/>
</dbReference>
<dbReference type="InterPro" id="IPR017871">
    <property type="entry name" value="ABC_transporter-like_CS"/>
</dbReference>
<dbReference type="InterPro" id="IPR003593">
    <property type="entry name" value="AAA+_ATPase"/>
</dbReference>
<evidence type="ECO:0000256" key="9">
    <source>
        <dbReference type="ARBA" id="ARBA00023136"/>
    </source>
</evidence>
<sequence length="298" mass="32663">MTSETTLPQTISTAGSLRPTDPPRQDPVLVGDGLHLRYESVVVAEDLHVEIPRGSLTMIIGPNGCGKSTLLKALARMMRPERGTVLLDGADIRSEPTKAVARRLGLLPQSPIAPDGITVADLVSRGRYPYQQLLRQWSRDDEVIVNEAMAATGVTQFAQRAVDELSGGERQRVWLAMVLAQQTQTLLLDEPTTYLDLAHQLDVLELCETVRTSRDMTIVVVMHELNLAIRYADHLIVMRGGKVQAVGDPTAIVDEDLIEQTFGLPCRIVADPETGKPMVVPRARPVVEQPAISREPMA</sequence>
<feature type="domain" description="ABC transporter" evidence="11">
    <location>
        <begin position="29"/>
        <end position="265"/>
    </location>
</feature>
<keyword evidence="3" id="KW-1003">Cell membrane</keyword>
<reference evidence="13" key="1">
    <citation type="journal article" date="2019" name="Int. J. Syst. Evol. Microbiol.">
        <title>The Global Catalogue of Microorganisms (GCM) 10K type strain sequencing project: providing services to taxonomists for standard genome sequencing and annotation.</title>
        <authorList>
            <consortium name="The Broad Institute Genomics Platform"/>
            <consortium name="The Broad Institute Genome Sequencing Center for Infectious Disease"/>
            <person name="Wu L."/>
            <person name="Ma J."/>
        </authorList>
    </citation>
    <scope>NUCLEOTIDE SEQUENCE [LARGE SCALE GENOMIC DNA]</scope>
    <source>
        <strain evidence="13">JCM 16021</strain>
    </source>
</reference>
<keyword evidence="5" id="KW-0547">Nucleotide-binding</keyword>
<dbReference type="PROSITE" id="PS50893">
    <property type="entry name" value="ABC_TRANSPORTER_2"/>
    <property type="match status" value="1"/>
</dbReference>
<dbReference type="PROSITE" id="PS00211">
    <property type="entry name" value="ABC_TRANSPORTER_1"/>
    <property type="match status" value="1"/>
</dbReference>
<dbReference type="Gene3D" id="3.40.50.300">
    <property type="entry name" value="P-loop containing nucleotide triphosphate hydrolases"/>
    <property type="match status" value="1"/>
</dbReference>
<dbReference type="RefSeq" id="WP_344303082.1">
    <property type="nucleotide sequence ID" value="NZ_BAAAQQ010000007.1"/>
</dbReference>
<evidence type="ECO:0000313" key="13">
    <source>
        <dbReference type="Proteomes" id="UP001500575"/>
    </source>
</evidence>
<evidence type="ECO:0000256" key="3">
    <source>
        <dbReference type="ARBA" id="ARBA00022475"/>
    </source>
</evidence>
<comment type="caution">
    <text evidence="12">The sequence shown here is derived from an EMBL/GenBank/DDBJ whole genome shotgun (WGS) entry which is preliminary data.</text>
</comment>
<dbReference type="EMBL" id="BAAAQQ010000007">
    <property type="protein sequence ID" value="GAA2121195.1"/>
    <property type="molecule type" value="Genomic_DNA"/>
</dbReference>
<evidence type="ECO:0000256" key="2">
    <source>
        <dbReference type="ARBA" id="ARBA00022448"/>
    </source>
</evidence>
<dbReference type="Pfam" id="PF00005">
    <property type="entry name" value="ABC_tran"/>
    <property type="match status" value="1"/>
</dbReference>
<evidence type="ECO:0000256" key="6">
    <source>
        <dbReference type="ARBA" id="ARBA00022840"/>
    </source>
</evidence>
<evidence type="ECO:0000256" key="1">
    <source>
        <dbReference type="ARBA" id="ARBA00004202"/>
    </source>
</evidence>
<keyword evidence="9" id="KW-0472">Membrane</keyword>
<feature type="region of interest" description="Disordered" evidence="10">
    <location>
        <begin position="1"/>
        <end position="25"/>
    </location>
</feature>
<evidence type="ECO:0000256" key="4">
    <source>
        <dbReference type="ARBA" id="ARBA00022496"/>
    </source>
</evidence>